<keyword evidence="1" id="KW-0472">Membrane</keyword>
<dbReference type="AlphaFoldDB" id="A0AAC9AEQ8"/>
<keyword evidence="1" id="KW-0812">Transmembrane</keyword>
<organism evidence="2 3">
    <name type="scientific">Alteromonas mediterranea</name>
    <dbReference type="NCBI Taxonomy" id="314275"/>
    <lineage>
        <taxon>Bacteria</taxon>
        <taxon>Pseudomonadati</taxon>
        <taxon>Pseudomonadota</taxon>
        <taxon>Gammaproteobacteria</taxon>
        <taxon>Alteromonadales</taxon>
        <taxon>Alteromonadaceae</taxon>
        <taxon>Alteromonas/Salinimonas group</taxon>
        <taxon>Alteromonas</taxon>
    </lineage>
</organism>
<evidence type="ECO:0000256" key="1">
    <source>
        <dbReference type="SAM" id="Phobius"/>
    </source>
</evidence>
<sequence>MQQQQPQVYPAACGYLKPEALDEKNRFKVKKVVFWALLLFIVLYSYFYLKGQFEIDSCLDKGGKWDYVSAHCLFAE</sequence>
<accession>A0AAC9AEQ8</accession>
<protein>
    <submittedName>
        <fullName evidence="2">Uncharacterized protein</fullName>
    </submittedName>
</protein>
<geneLocation type="plasmid" evidence="2 3">
    <name>pAMEDUM8_300</name>
</geneLocation>
<dbReference type="EMBL" id="CP013929">
    <property type="protein sequence ID" value="AMJ80844.1"/>
    <property type="molecule type" value="Genomic_DNA"/>
</dbReference>
<name>A0AAC9AEQ8_9ALTE</name>
<feature type="transmembrane region" description="Helical" evidence="1">
    <location>
        <begin position="32"/>
        <end position="49"/>
    </location>
</feature>
<keyword evidence="2" id="KW-0614">Plasmid</keyword>
<dbReference type="Proteomes" id="UP000061468">
    <property type="component" value="Plasmid pAMEDUM8_300"/>
</dbReference>
<proteinExistence type="predicted"/>
<keyword evidence="1" id="KW-1133">Transmembrane helix</keyword>
<evidence type="ECO:0000313" key="3">
    <source>
        <dbReference type="Proteomes" id="UP000061468"/>
    </source>
</evidence>
<evidence type="ECO:0000313" key="2">
    <source>
        <dbReference type="EMBL" id="AMJ80844.1"/>
    </source>
</evidence>
<reference evidence="2 3" key="1">
    <citation type="submission" date="2015-12" db="EMBL/GenBank/DDBJ databases">
        <title>Intraspecies pangenome expansion in the marine bacterium Alteromonas.</title>
        <authorList>
            <person name="Lopez-Perez M."/>
            <person name="Rodriguez-Valera F."/>
        </authorList>
    </citation>
    <scope>NUCLEOTIDE SEQUENCE [LARGE SCALE GENOMIC DNA]</scope>
    <source>
        <strain evidence="2 3">UM8</strain>
        <plasmid evidence="2 3">pAMEDUM8_300</plasmid>
    </source>
</reference>
<gene>
    <name evidence="2" type="ORF">AV942_20925</name>
</gene>